<dbReference type="Gene3D" id="2.60.40.640">
    <property type="match status" value="1"/>
</dbReference>
<gene>
    <name evidence="2" type="ORF">Amon01_000665500</name>
</gene>
<evidence type="ECO:0000313" key="2">
    <source>
        <dbReference type="EMBL" id="GMG43391.1"/>
    </source>
</evidence>
<evidence type="ECO:0000313" key="3">
    <source>
        <dbReference type="Proteomes" id="UP001165063"/>
    </source>
</evidence>
<protein>
    <submittedName>
        <fullName evidence="2">Unnamed protein product</fullName>
    </submittedName>
</protein>
<comment type="caution">
    <text evidence="2">The sequence shown here is derived from an EMBL/GenBank/DDBJ whole genome shotgun (WGS) entry which is preliminary data.</text>
</comment>
<dbReference type="InterPro" id="IPR014752">
    <property type="entry name" value="Arrestin-like_C"/>
</dbReference>
<organism evidence="2 3">
    <name type="scientific">Ambrosiozyma monospora</name>
    <name type="common">Yeast</name>
    <name type="synonym">Endomycopsis monosporus</name>
    <dbReference type="NCBI Taxonomy" id="43982"/>
    <lineage>
        <taxon>Eukaryota</taxon>
        <taxon>Fungi</taxon>
        <taxon>Dikarya</taxon>
        <taxon>Ascomycota</taxon>
        <taxon>Saccharomycotina</taxon>
        <taxon>Pichiomycetes</taxon>
        <taxon>Pichiales</taxon>
        <taxon>Pichiaceae</taxon>
        <taxon>Ambrosiozyma</taxon>
    </lineage>
</organism>
<sequence length="361" mass="39944">MFSPIKVVSKPSNSKQLKQPDIQVSFQLEYPSQQQKFFTANDNKVKGILHLKFNNATTIAGIKLGFKGDSRSRKKYLDDDHKLYHYKTRVGVLFHYITTVLQSESHSKSKSTSTTFKKPISIPSGFTMDVPFNFKFPTDLVDLPSSCDSFGSSANASLEGGYVASGSGHGHGYRLNQSLANITVRYELFLRVYVKTKELVGTGHDVKLIDFLAPLRFQGSFVPKPESELGSELGLDECLSKNVNKTIIEKPDEEVSLDIQYESTSTPDSKTTSHSRSHSHSHSHSHSRVPSPEYPVSPVTMKSTTATNAIATSPMILEQPTLSNFRNNSDTSLTTISTESSTGFSFVSQSTQSLFKIIGFF</sequence>
<feature type="compositionally biased region" description="Basic residues" evidence="1">
    <location>
        <begin position="273"/>
        <end position="287"/>
    </location>
</feature>
<evidence type="ECO:0000256" key="1">
    <source>
        <dbReference type="SAM" id="MobiDB-lite"/>
    </source>
</evidence>
<name>A0A9W7DHY2_AMBMO</name>
<accession>A0A9W7DHY2</accession>
<dbReference type="AlphaFoldDB" id="A0A9W7DHY2"/>
<proteinExistence type="predicted"/>
<dbReference type="Proteomes" id="UP001165063">
    <property type="component" value="Unassembled WGS sequence"/>
</dbReference>
<feature type="region of interest" description="Disordered" evidence="1">
    <location>
        <begin position="262"/>
        <end position="299"/>
    </location>
</feature>
<keyword evidence="3" id="KW-1185">Reference proteome</keyword>
<dbReference type="EMBL" id="BSXU01004373">
    <property type="protein sequence ID" value="GMG43391.1"/>
    <property type="molecule type" value="Genomic_DNA"/>
</dbReference>
<reference evidence="2" key="1">
    <citation type="submission" date="2023-04" db="EMBL/GenBank/DDBJ databases">
        <title>Ambrosiozyma monospora NBRC 1965.</title>
        <authorList>
            <person name="Ichikawa N."/>
            <person name="Sato H."/>
            <person name="Tonouchi N."/>
        </authorList>
    </citation>
    <scope>NUCLEOTIDE SEQUENCE</scope>
    <source>
        <strain evidence="2">NBRC 1965</strain>
    </source>
</reference>
<feature type="compositionally biased region" description="Polar residues" evidence="1">
    <location>
        <begin position="262"/>
        <end position="272"/>
    </location>
</feature>